<dbReference type="UniPathway" id="UPA00109">
    <property type="reaction ID" value="UER00189"/>
</dbReference>
<dbReference type="Pfam" id="PF00121">
    <property type="entry name" value="TIM"/>
    <property type="match status" value="1"/>
</dbReference>
<name>A0A4R1KET5_9BACT</name>
<comment type="catalytic activity">
    <reaction evidence="7 8">
        <text>D-glyceraldehyde 3-phosphate = dihydroxyacetone phosphate</text>
        <dbReference type="Rhea" id="RHEA:18585"/>
        <dbReference type="ChEBI" id="CHEBI:57642"/>
        <dbReference type="ChEBI" id="CHEBI:59776"/>
        <dbReference type="EC" id="5.3.1.1"/>
    </reaction>
</comment>
<evidence type="ECO:0000256" key="2">
    <source>
        <dbReference type="ARBA" id="ARBA00007422"/>
    </source>
</evidence>
<dbReference type="Gene3D" id="3.20.20.70">
    <property type="entry name" value="Aldolase class I"/>
    <property type="match status" value="1"/>
</dbReference>
<dbReference type="GO" id="GO:0019563">
    <property type="term" value="P:glycerol catabolic process"/>
    <property type="evidence" value="ECO:0007669"/>
    <property type="project" value="TreeGrafter"/>
</dbReference>
<evidence type="ECO:0000256" key="6">
    <source>
        <dbReference type="ARBA" id="ARBA00023235"/>
    </source>
</evidence>
<keyword evidence="5 7" id="KW-0324">Glycolysis</keyword>
<dbReference type="GO" id="GO:0046166">
    <property type="term" value="P:glyceraldehyde-3-phosphate biosynthetic process"/>
    <property type="evidence" value="ECO:0007669"/>
    <property type="project" value="TreeGrafter"/>
</dbReference>
<evidence type="ECO:0000256" key="5">
    <source>
        <dbReference type="ARBA" id="ARBA00023152"/>
    </source>
</evidence>
<dbReference type="InterPro" id="IPR013785">
    <property type="entry name" value="Aldolase_TIM"/>
</dbReference>
<dbReference type="CDD" id="cd00311">
    <property type="entry name" value="TIM"/>
    <property type="match status" value="1"/>
</dbReference>
<comment type="pathway">
    <text evidence="7 8">Carbohydrate biosynthesis; gluconeogenesis.</text>
</comment>
<dbReference type="OrthoDB" id="9809429at2"/>
<dbReference type="NCBIfam" id="TIGR00419">
    <property type="entry name" value="tim"/>
    <property type="match status" value="1"/>
</dbReference>
<feature type="binding site" evidence="7">
    <location>
        <begin position="9"/>
        <end position="11"/>
    </location>
    <ligand>
        <name>substrate</name>
    </ligand>
</feature>
<dbReference type="HAMAP" id="MF_00147_B">
    <property type="entry name" value="TIM_B"/>
    <property type="match status" value="1"/>
</dbReference>
<dbReference type="RefSeq" id="WP_132871357.1">
    <property type="nucleotide sequence ID" value="NZ_JAJUHT010000002.1"/>
</dbReference>
<keyword evidence="4 7" id="KW-0963">Cytoplasm</keyword>
<dbReference type="GO" id="GO:0006096">
    <property type="term" value="P:glycolytic process"/>
    <property type="evidence" value="ECO:0007669"/>
    <property type="project" value="UniProtKB-UniRule"/>
</dbReference>
<evidence type="ECO:0000313" key="9">
    <source>
        <dbReference type="EMBL" id="TCK61789.1"/>
    </source>
</evidence>
<evidence type="ECO:0000256" key="4">
    <source>
        <dbReference type="ARBA" id="ARBA00022490"/>
    </source>
</evidence>
<dbReference type="FunFam" id="3.20.20.70:FF:000016">
    <property type="entry name" value="Triosephosphate isomerase"/>
    <property type="match status" value="1"/>
</dbReference>
<dbReference type="PROSITE" id="PS00171">
    <property type="entry name" value="TIM_1"/>
    <property type="match status" value="1"/>
</dbReference>
<dbReference type="PANTHER" id="PTHR21139:SF42">
    <property type="entry name" value="TRIOSEPHOSPHATE ISOMERASE"/>
    <property type="match status" value="1"/>
</dbReference>
<reference evidence="9 10" key="1">
    <citation type="submission" date="2019-03" db="EMBL/GenBank/DDBJ databases">
        <title>Genomic Encyclopedia of Type Strains, Phase IV (KMG-IV): sequencing the most valuable type-strain genomes for metagenomic binning, comparative biology and taxonomic classification.</title>
        <authorList>
            <person name="Goeker M."/>
        </authorList>
    </citation>
    <scope>NUCLEOTIDE SEQUENCE [LARGE SCALE GENOMIC DNA]</scope>
    <source>
        <strain evidence="9 10">DSM 24984</strain>
    </source>
</reference>
<dbReference type="AlphaFoldDB" id="A0A4R1KET5"/>
<dbReference type="EMBL" id="SMGG01000003">
    <property type="protein sequence ID" value="TCK61789.1"/>
    <property type="molecule type" value="Genomic_DNA"/>
</dbReference>
<dbReference type="InterPro" id="IPR022896">
    <property type="entry name" value="TrioseP_Isoase_bac/euk"/>
</dbReference>
<evidence type="ECO:0000256" key="8">
    <source>
        <dbReference type="RuleBase" id="RU363013"/>
    </source>
</evidence>
<gene>
    <name evidence="7" type="primary">tpiA</name>
    <name evidence="9" type="ORF">C8D98_0295</name>
</gene>
<evidence type="ECO:0000256" key="1">
    <source>
        <dbReference type="ARBA" id="ARBA00004680"/>
    </source>
</evidence>
<proteinExistence type="inferred from homology"/>
<sequence>MRKPLIYGNWKMNLDVKQSDDLVRSLLAVKLEHNVVEVGVAPDFCSLSTVAKTIRDMGAPISVAAQNISQHEKGAFTGEVNVDMAMTAGADTVILGHSERRTVFGESDELINEKVRLALRCRLNVILCVGEILGEREAGVHTEKVLYQLGMGLKGVTTDRVGNVVVAYEPVWAIGTGKTATPADAEEMHAAIRKFLSRLYGPVVANKIRILYGGSVKPDNIGALMLRENVDGALVGGASLNADDFIKIINYYK</sequence>
<dbReference type="InterPro" id="IPR035990">
    <property type="entry name" value="TIM_sf"/>
</dbReference>
<evidence type="ECO:0000256" key="3">
    <source>
        <dbReference type="ARBA" id="ARBA00022432"/>
    </source>
</evidence>
<evidence type="ECO:0000256" key="7">
    <source>
        <dbReference type="HAMAP-Rule" id="MF_00147"/>
    </source>
</evidence>
<keyword evidence="10" id="KW-1185">Reference proteome</keyword>
<dbReference type="UniPathway" id="UPA00138"/>
<feature type="active site" description="Electrophile" evidence="7">
    <location>
        <position position="97"/>
    </location>
</feature>
<comment type="pathway">
    <text evidence="1 7 8">Carbohydrate degradation; glycolysis; D-glyceraldehyde 3-phosphate from glycerone phosphate: step 1/1.</text>
</comment>
<comment type="similarity">
    <text evidence="2 7 8">Belongs to the triosephosphate isomerase family.</text>
</comment>
<keyword evidence="6 7" id="KW-0413">Isomerase</keyword>
<comment type="subcellular location">
    <subcellularLocation>
        <location evidence="7 8">Cytoplasm</location>
    </subcellularLocation>
</comment>
<comment type="function">
    <text evidence="7">Involved in the gluconeogenesis. Catalyzes stereospecifically the conversion of dihydroxyacetone phosphate (DHAP) to D-glyceraldehyde-3-phosphate (G3P).</text>
</comment>
<protein>
    <recommendedName>
        <fullName evidence="7 8">Triosephosphate isomerase</fullName>
        <shortName evidence="7">TIM</shortName>
        <shortName evidence="7">TPI</shortName>
        <ecNumber evidence="7 8">5.3.1.1</ecNumber>
    </recommendedName>
    <alternativeName>
        <fullName evidence="7">Triose-phosphate isomerase</fullName>
    </alternativeName>
</protein>
<feature type="binding site" evidence="7">
    <location>
        <position position="175"/>
    </location>
    <ligand>
        <name>substrate</name>
    </ligand>
</feature>
<dbReference type="InterPro" id="IPR020861">
    <property type="entry name" value="Triosephosphate_isomerase_AS"/>
</dbReference>
<dbReference type="PROSITE" id="PS51440">
    <property type="entry name" value="TIM_2"/>
    <property type="match status" value="1"/>
</dbReference>
<dbReference type="GO" id="GO:0005829">
    <property type="term" value="C:cytosol"/>
    <property type="evidence" value="ECO:0007669"/>
    <property type="project" value="TreeGrafter"/>
</dbReference>
<dbReference type="PANTHER" id="PTHR21139">
    <property type="entry name" value="TRIOSEPHOSPHATE ISOMERASE"/>
    <property type="match status" value="1"/>
</dbReference>
<dbReference type="EC" id="5.3.1.1" evidence="7 8"/>
<feature type="binding site" evidence="7">
    <location>
        <position position="215"/>
    </location>
    <ligand>
        <name>substrate</name>
    </ligand>
</feature>
<comment type="caution">
    <text evidence="9">The sequence shown here is derived from an EMBL/GenBank/DDBJ whole genome shotgun (WGS) entry which is preliminary data.</text>
</comment>
<dbReference type="InterPro" id="IPR000652">
    <property type="entry name" value="Triosephosphate_isomerase"/>
</dbReference>
<dbReference type="SUPFAM" id="SSF51351">
    <property type="entry name" value="Triosephosphate isomerase (TIM)"/>
    <property type="match status" value="1"/>
</dbReference>
<feature type="binding site" evidence="7">
    <location>
        <begin position="236"/>
        <end position="237"/>
    </location>
    <ligand>
        <name>substrate</name>
    </ligand>
</feature>
<comment type="subunit">
    <text evidence="7 8">Homodimer.</text>
</comment>
<accession>A0A4R1KET5</accession>
<dbReference type="GO" id="GO:0004807">
    <property type="term" value="F:triose-phosphate isomerase activity"/>
    <property type="evidence" value="ECO:0007669"/>
    <property type="project" value="UniProtKB-UniRule"/>
</dbReference>
<evidence type="ECO:0000313" key="10">
    <source>
        <dbReference type="Proteomes" id="UP000294614"/>
    </source>
</evidence>
<dbReference type="GO" id="GO:0006094">
    <property type="term" value="P:gluconeogenesis"/>
    <property type="evidence" value="ECO:0007669"/>
    <property type="project" value="UniProtKB-UniRule"/>
</dbReference>
<organism evidence="9 10">
    <name type="scientific">Seleniivibrio woodruffii</name>
    <dbReference type="NCBI Taxonomy" id="1078050"/>
    <lineage>
        <taxon>Bacteria</taxon>
        <taxon>Pseudomonadati</taxon>
        <taxon>Deferribacterota</taxon>
        <taxon>Deferribacteres</taxon>
        <taxon>Deferribacterales</taxon>
        <taxon>Geovibrionaceae</taxon>
        <taxon>Seleniivibrio</taxon>
    </lineage>
</organism>
<keyword evidence="3 7" id="KW-0312">Gluconeogenesis</keyword>
<dbReference type="Proteomes" id="UP000294614">
    <property type="component" value="Unassembled WGS sequence"/>
</dbReference>
<feature type="active site" description="Proton acceptor" evidence="7">
    <location>
        <position position="169"/>
    </location>
</feature>